<dbReference type="Pfam" id="PF01381">
    <property type="entry name" value="HTH_3"/>
    <property type="match status" value="1"/>
</dbReference>
<sequence length="240" mass="24927">MAGRGPGRRSRSDHRSDLGRRVALRREQLGLSRETVADRAGVAPQYLRYLEERPASPSAASLTRVARALETTVAELTGSEVLPGAGARAPGGGTPELIELDTDQCYRLVAAHTLGRVAVAAPEGPAIVPVSYVVTDGTILFRAPADIARAAGAAAETAFEVDHLDEAQGLGWSVLVRGEAEVTGPPDAGEAARAPAVRGPSARARNAPGPPGVPAGNAHGHKTWVRLRPSRVTGKRLTLG</sequence>
<dbReference type="SUPFAM" id="SSF47413">
    <property type="entry name" value="lambda repressor-like DNA-binding domains"/>
    <property type="match status" value="1"/>
</dbReference>
<dbReference type="InterPro" id="IPR024747">
    <property type="entry name" value="Pyridox_Oxase-rel"/>
</dbReference>
<evidence type="ECO:0000313" key="3">
    <source>
        <dbReference type="EMBL" id="MDT0308653.1"/>
    </source>
</evidence>
<dbReference type="InterPro" id="IPR010982">
    <property type="entry name" value="Lambda_DNA-bd_dom_sf"/>
</dbReference>
<gene>
    <name evidence="3" type="ORF">RM780_17040</name>
</gene>
<dbReference type="InterPro" id="IPR012349">
    <property type="entry name" value="Split_barrel_FMN-bd"/>
</dbReference>
<evidence type="ECO:0000313" key="4">
    <source>
        <dbReference type="Proteomes" id="UP001183388"/>
    </source>
</evidence>
<dbReference type="EMBL" id="JAVREN010000024">
    <property type="protein sequence ID" value="MDT0308653.1"/>
    <property type="molecule type" value="Genomic_DNA"/>
</dbReference>
<evidence type="ECO:0000256" key="1">
    <source>
        <dbReference type="SAM" id="MobiDB-lite"/>
    </source>
</evidence>
<name>A0ABU2LBM2_9ACTN</name>
<protein>
    <submittedName>
        <fullName evidence="3">Pyridoxamine 5'-phosphate oxidase family protein</fullName>
    </submittedName>
</protein>
<dbReference type="Pfam" id="PF12900">
    <property type="entry name" value="Pyridox_ox_2"/>
    <property type="match status" value="1"/>
</dbReference>
<dbReference type="Gene3D" id="1.10.260.40">
    <property type="entry name" value="lambda repressor-like DNA-binding domains"/>
    <property type="match status" value="1"/>
</dbReference>
<dbReference type="PROSITE" id="PS50943">
    <property type="entry name" value="HTH_CROC1"/>
    <property type="match status" value="1"/>
</dbReference>
<evidence type="ECO:0000259" key="2">
    <source>
        <dbReference type="PROSITE" id="PS50943"/>
    </source>
</evidence>
<dbReference type="SMART" id="SM00530">
    <property type="entry name" value="HTH_XRE"/>
    <property type="match status" value="1"/>
</dbReference>
<proteinExistence type="predicted"/>
<dbReference type="InterPro" id="IPR001387">
    <property type="entry name" value="Cro/C1-type_HTH"/>
</dbReference>
<accession>A0ABU2LBM2</accession>
<comment type="caution">
    <text evidence="3">The sequence shown here is derived from an EMBL/GenBank/DDBJ whole genome shotgun (WGS) entry which is preliminary data.</text>
</comment>
<dbReference type="RefSeq" id="WP_311631592.1">
    <property type="nucleotide sequence ID" value="NZ_JAVREN010000024.1"/>
</dbReference>
<organism evidence="3 4">
    <name type="scientific">Streptomyces boetiae</name>
    <dbReference type="NCBI Taxonomy" id="3075541"/>
    <lineage>
        <taxon>Bacteria</taxon>
        <taxon>Bacillati</taxon>
        <taxon>Actinomycetota</taxon>
        <taxon>Actinomycetes</taxon>
        <taxon>Kitasatosporales</taxon>
        <taxon>Streptomycetaceae</taxon>
        <taxon>Streptomyces</taxon>
    </lineage>
</organism>
<feature type="domain" description="HTH cro/C1-type" evidence="2">
    <location>
        <begin position="22"/>
        <end position="76"/>
    </location>
</feature>
<feature type="compositionally biased region" description="Basic residues" evidence="1">
    <location>
        <begin position="1"/>
        <end position="12"/>
    </location>
</feature>
<dbReference type="Proteomes" id="UP001183388">
    <property type="component" value="Unassembled WGS sequence"/>
</dbReference>
<dbReference type="SUPFAM" id="SSF50475">
    <property type="entry name" value="FMN-binding split barrel"/>
    <property type="match status" value="1"/>
</dbReference>
<feature type="region of interest" description="Disordered" evidence="1">
    <location>
        <begin position="182"/>
        <end position="220"/>
    </location>
</feature>
<dbReference type="CDD" id="cd00093">
    <property type="entry name" value="HTH_XRE"/>
    <property type="match status" value="1"/>
</dbReference>
<reference evidence="4" key="1">
    <citation type="submission" date="2023-07" db="EMBL/GenBank/DDBJ databases">
        <title>30 novel species of actinomycetes from the DSMZ collection.</title>
        <authorList>
            <person name="Nouioui I."/>
        </authorList>
    </citation>
    <scope>NUCLEOTIDE SEQUENCE [LARGE SCALE GENOMIC DNA]</scope>
    <source>
        <strain evidence="4">DSM 44917</strain>
    </source>
</reference>
<feature type="region of interest" description="Disordered" evidence="1">
    <location>
        <begin position="1"/>
        <end position="21"/>
    </location>
</feature>
<keyword evidence="4" id="KW-1185">Reference proteome</keyword>
<dbReference type="Gene3D" id="2.30.110.10">
    <property type="entry name" value="Electron Transport, Fmn-binding Protein, Chain A"/>
    <property type="match status" value="1"/>
</dbReference>